<dbReference type="AlphaFoldDB" id="A0A450VCB0"/>
<sequence length="222" mass="25399">MFLGALLLIQSEAAPSEDIGVSGNQTQQQRQKTGNRIGLIRDLISLIEEEQKREEEREKQRAIDWAVRETLQRETDKRQNVRRLFTECRDIYLHIHESDPPLPDISRAQLNLGTPNTKTNTAVIEIANALSRAKFLIENPEQRIYIGQTVSLDNLMFRAWALAEKGEEFLIEIQNGVNTEVIHVCEKVLYHLLKDKNGESGQNIQPNDGIPHPRENAGADRW</sequence>
<accession>A0A450VCB0</accession>
<gene>
    <name evidence="2" type="ORF">BECKLFY1418A_GA0070994_11963</name>
</gene>
<evidence type="ECO:0000256" key="1">
    <source>
        <dbReference type="SAM" id="MobiDB-lite"/>
    </source>
</evidence>
<dbReference type="EMBL" id="CAADFH010000196">
    <property type="protein sequence ID" value="VFK02415.1"/>
    <property type="molecule type" value="Genomic_DNA"/>
</dbReference>
<proteinExistence type="predicted"/>
<reference evidence="2" key="1">
    <citation type="submission" date="2019-02" db="EMBL/GenBank/DDBJ databases">
        <authorList>
            <person name="Gruber-Vodicka R. H."/>
            <person name="Seah K. B. B."/>
        </authorList>
    </citation>
    <scope>NUCLEOTIDE SEQUENCE</scope>
    <source>
        <strain evidence="2">BECK_M6</strain>
    </source>
</reference>
<name>A0A450VCB0_9GAMM</name>
<feature type="region of interest" description="Disordered" evidence="1">
    <location>
        <begin position="200"/>
        <end position="222"/>
    </location>
</feature>
<organism evidence="2">
    <name type="scientific">Candidatus Kentrum sp. LFY</name>
    <dbReference type="NCBI Taxonomy" id="2126342"/>
    <lineage>
        <taxon>Bacteria</taxon>
        <taxon>Pseudomonadati</taxon>
        <taxon>Pseudomonadota</taxon>
        <taxon>Gammaproteobacteria</taxon>
        <taxon>Candidatus Kentrum</taxon>
    </lineage>
</organism>
<protein>
    <submittedName>
        <fullName evidence="2">Uncharacterized protein</fullName>
    </submittedName>
</protein>
<evidence type="ECO:0000313" key="2">
    <source>
        <dbReference type="EMBL" id="VFK02415.1"/>
    </source>
</evidence>
<feature type="compositionally biased region" description="Basic and acidic residues" evidence="1">
    <location>
        <begin position="211"/>
        <end position="222"/>
    </location>
</feature>